<accession>A0A2N0PGQ0</accession>
<dbReference type="Gene3D" id="1.10.510.10">
    <property type="entry name" value="Transferase(Phosphotransferase) domain 1"/>
    <property type="match status" value="1"/>
</dbReference>
<dbReference type="Pfam" id="PF07714">
    <property type="entry name" value="PK_Tyr_Ser-Thr"/>
    <property type="match status" value="1"/>
</dbReference>
<dbReference type="InterPro" id="IPR051681">
    <property type="entry name" value="Ser/Thr_Kinases-Pseudokinases"/>
</dbReference>
<dbReference type="InterPro" id="IPR011009">
    <property type="entry name" value="Kinase-like_dom_sf"/>
</dbReference>
<dbReference type="PROSITE" id="PS00107">
    <property type="entry name" value="PROTEIN_KINASE_ATP"/>
    <property type="match status" value="1"/>
</dbReference>
<reference evidence="7 8" key="2">
    <citation type="submission" date="2017-09" db="EMBL/GenBank/DDBJ databases">
        <title>Extensive intraspecific genome diversity in a model arbuscular mycorrhizal fungus.</title>
        <authorList>
            <person name="Chen E.C."/>
            <person name="Morin E."/>
            <person name="Beaudet D."/>
            <person name="Noel J."/>
            <person name="Ndikumana S."/>
            <person name="Charron P."/>
            <person name="St-Onge C."/>
            <person name="Giorgi J."/>
            <person name="Grigoriev I.V."/>
            <person name="Roux C."/>
            <person name="Martin F.M."/>
            <person name="Corradi N."/>
        </authorList>
    </citation>
    <scope>NUCLEOTIDE SEQUENCE [LARGE SCALE GENOMIC DNA]</scope>
    <source>
        <strain evidence="7 8">A5</strain>
    </source>
</reference>
<dbReference type="PANTHER" id="PTHR44329">
    <property type="entry name" value="SERINE/THREONINE-PROTEIN KINASE TNNI3K-RELATED"/>
    <property type="match status" value="1"/>
</dbReference>
<dbReference type="VEuPathDB" id="FungiDB:RhiirFUN_025197"/>
<dbReference type="PANTHER" id="PTHR44329:SF288">
    <property type="entry name" value="MITOGEN-ACTIVATED PROTEIN KINASE KINASE KINASE 20"/>
    <property type="match status" value="1"/>
</dbReference>
<dbReference type="EMBL" id="LLXJ01000813">
    <property type="protein sequence ID" value="PKC05988.1"/>
    <property type="molecule type" value="Genomic_DNA"/>
</dbReference>
<sequence length="1045" mass="121483">MAENHLIQISDLSLYNIEKVIKEEHLNYYDYKKFSHIEQIGIGGFGKVYRADWKNGLEQRLALKSFYNLNNDILKEIIHEIKLERDHKNVIRCYGITKFPSENPGPSENILLVMEYANGGTLQDYLKKEFNKLTWNSKYDLAYQLACGVSFLHEEEIVHCGLHSGNVLVHQNKIKLADFGLSKKMEAISKSQSKSVIPYIDPQSIIKQQYTLNEKSDVYSIGVLLWEISSGQKPFSNLSYDFSLALQISQGLRENIVPDTPNYYSNLYTECWDNDPSNRPTTKQVVERLRKIINSTNPNSNDINFINDQSSLEHAEIIQNSKTNINSGNSFTIKSGCDELKDSSQNRTVSIRDDIDITVQIGDDNSQQLVHLNLKDKLSSIRGKLEHHSMIKMDDALLFAKRNNQNYALIAREEEDKIILVEIMDTENKILYLRKNSVRSDITVKIVSLPNLNDYSSSNVNFNLKDKLSSIREKLKQSNVKMNDTLSFANSSMAEISREDEEKIILKEIIDTKSNTLYLIKPDYQFLINKLKLEYGRTISLDRANKKAFKIKDYDITEIADEHKYTKIDLKEGQFMEKDIFLFEDIDTNKRTSNSTCTVIEYSKVSLKFKIEPDPEFVKAVVDAIESKDPRKFRKITEEFGKFVPKEEVILGARAYFVDANSGDSSKKYTRYTNFKLIGGKKFISKDFNEKEWLNSLEEFRNWECIKIKNPISVFYLLPEDLRKEILSLVGKKILYLSTESYEYKLLKPGSHEILELKNIPKDILEILKDKAADCSIFATVVDEKNNDIFNCQIFWPPNQEPKLIIHCIQKKFKERKCKLKIMLMIVGYDVTFNFDRPDFNIHFKIERHYFHASDIQTKKYILETDSAHCFGIPVLRKLDDSNNSLIIGHHFYNSGNDKNERTGLCTFSYCLKNNRFAYLPDFTFHTLVILNYSSNYSGMSSLYHIKFINNFLTRHNSLSPKFISLYSTKENNYGPILAKQKSNDLNGVKIKYFNFTKDKCKNKISKHNFKYAYFDPSQDKDLITYMKNLKMKSNLLVYDRKFCI</sequence>
<keyword evidence="1" id="KW-0808">Transferase</keyword>
<keyword evidence="2 5" id="KW-0547">Nucleotide-binding</keyword>
<comment type="caution">
    <text evidence="7">The sequence shown here is derived from an EMBL/GenBank/DDBJ whole genome shotgun (WGS) entry which is preliminary data.</text>
</comment>
<dbReference type="InterPro" id="IPR055854">
    <property type="entry name" value="DUF7431"/>
</dbReference>
<dbReference type="PRINTS" id="PR00109">
    <property type="entry name" value="TYRKINASE"/>
</dbReference>
<dbReference type="PROSITE" id="PS50011">
    <property type="entry name" value="PROTEIN_KINASE_DOM"/>
    <property type="match status" value="1"/>
</dbReference>
<evidence type="ECO:0000256" key="2">
    <source>
        <dbReference type="ARBA" id="ARBA00022741"/>
    </source>
</evidence>
<proteinExistence type="predicted"/>
<feature type="binding site" evidence="5">
    <location>
        <position position="64"/>
    </location>
    <ligand>
        <name>ATP</name>
        <dbReference type="ChEBI" id="CHEBI:30616"/>
    </ligand>
</feature>
<dbReference type="AlphaFoldDB" id="A0A2N0PGQ0"/>
<dbReference type="GO" id="GO:0004674">
    <property type="term" value="F:protein serine/threonine kinase activity"/>
    <property type="evidence" value="ECO:0007669"/>
    <property type="project" value="TreeGrafter"/>
</dbReference>
<keyword evidence="4 5" id="KW-0067">ATP-binding</keyword>
<protein>
    <recommendedName>
        <fullName evidence="6">Protein kinase domain-containing protein</fullName>
    </recommendedName>
</protein>
<evidence type="ECO:0000256" key="4">
    <source>
        <dbReference type="ARBA" id="ARBA00022840"/>
    </source>
</evidence>
<dbReference type="VEuPathDB" id="FungiDB:RhiirA1_538453"/>
<dbReference type="GO" id="GO:0005524">
    <property type="term" value="F:ATP binding"/>
    <property type="evidence" value="ECO:0007669"/>
    <property type="project" value="UniProtKB-UniRule"/>
</dbReference>
<keyword evidence="3" id="KW-0418">Kinase</keyword>
<dbReference type="VEuPathDB" id="FungiDB:FUN_022819"/>
<evidence type="ECO:0000256" key="3">
    <source>
        <dbReference type="ARBA" id="ARBA00022777"/>
    </source>
</evidence>
<dbReference type="InterPro" id="IPR001245">
    <property type="entry name" value="Ser-Thr/Tyr_kinase_cat_dom"/>
</dbReference>
<feature type="domain" description="Protein kinase" evidence="6">
    <location>
        <begin position="34"/>
        <end position="293"/>
    </location>
</feature>
<evidence type="ECO:0000313" key="7">
    <source>
        <dbReference type="EMBL" id="PKC05988.1"/>
    </source>
</evidence>
<dbReference type="Proteomes" id="UP000232722">
    <property type="component" value="Unassembled WGS sequence"/>
</dbReference>
<evidence type="ECO:0000313" key="8">
    <source>
        <dbReference type="Proteomes" id="UP000232722"/>
    </source>
</evidence>
<evidence type="ECO:0000259" key="6">
    <source>
        <dbReference type="PROSITE" id="PS50011"/>
    </source>
</evidence>
<dbReference type="SUPFAM" id="SSF56112">
    <property type="entry name" value="Protein kinase-like (PK-like)"/>
    <property type="match status" value="1"/>
</dbReference>
<dbReference type="InterPro" id="IPR017441">
    <property type="entry name" value="Protein_kinase_ATP_BS"/>
</dbReference>
<dbReference type="Pfam" id="PF24209">
    <property type="entry name" value="DUF7431"/>
    <property type="match status" value="1"/>
</dbReference>
<organism evidence="7 8">
    <name type="scientific">Rhizophagus irregularis</name>
    <dbReference type="NCBI Taxonomy" id="588596"/>
    <lineage>
        <taxon>Eukaryota</taxon>
        <taxon>Fungi</taxon>
        <taxon>Fungi incertae sedis</taxon>
        <taxon>Mucoromycota</taxon>
        <taxon>Glomeromycotina</taxon>
        <taxon>Glomeromycetes</taxon>
        <taxon>Glomerales</taxon>
        <taxon>Glomeraceae</taxon>
        <taxon>Rhizophagus</taxon>
    </lineage>
</organism>
<evidence type="ECO:0000256" key="1">
    <source>
        <dbReference type="ARBA" id="ARBA00022679"/>
    </source>
</evidence>
<evidence type="ECO:0000256" key="5">
    <source>
        <dbReference type="PROSITE-ProRule" id="PRU10141"/>
    </source>
</evidence>
<dbReference type="InterPro" id="IPR000719">
    <property type="entry name" value="Prot_kinase_dom"/>
</dbReference>
<reference evidence="7 8" key="1">
    <citation type="submission" date="2016-04" db="EMBL/GenBank/DDBJ databases">
        <title>Genome analyses suggest a sexual origin of heterokaryosis in a supposedly ancient asexual fungus.</title>
        <authorList>
            <person name="Ropars J."/>
            <person name="Sedzielewska K."/>
            <person name="Noel J."/>
            <person name="Charron P."/>
            <person name="Farinelli L."/>
            <person name="Marton T."/>
            <person name="Kruger M."/>
            <person name="Pelin A."/>
            <person name="Brachmann A."/>
            <person name="Corradi N."/>
        </authorList>
    </citation>
    <scope>NUCLEOTIDE SEQUENCE [LARGE SCALE GENOMIC DNA]</scope>
    <source>
        <strain evidence="7 8">A5</strain>
    </source>
</reference>
<name>A0A2N0PGQ0_9GLOM</name>
<gene>
    <name evidence="7" type="ORF">RhiirA5_501712</name>
</gene>